<sequence>MSERERIACLVLRQPSFVFKMKLNEFQVYIVMVFADEDFIISSYSSCHCWNQSAPGTVWKVLSREMIIAFYSKFIFRVSIPYNNFKIP</sequence>
<dbReference type="AlphaFoldDB" id="A0A1R1X6I8"/>
<comment type="caution">
    <text evidence="1">The sequence shown here is derived from an EMBL/GenBank/DDBJ whole genome shotgun (WGS) entry which is preliminary data.</text>
</comment>
<evidence type="ECO:0000313" key="1">
    <source>
        <dbReference type="EMBL" id="OMJ10222.1"/>
    </source>
</evidence>
<protein>
    <submittedName>
        <fullName evidence="1">Uncharacterized protein</fullName>
    </submittedName>
</protein>
<keyword evidence="2" id="KW-1185">Reference proteome</keyword>
<accession>A0A1R1X6I8</accession>
<proteinExistence type="predicted"/>
<organism evidence="1 2">
    <name type="scientific">Smittium culicis</name>
    <dbReference type="NCBI Taxonomy" id="133412"/>
    <lineage>
        <taxon>Eukaryota</taxon>
        <taxon>Fungi</taxon>
        <taxon>Fungi incertae sedis</taxon>
        <taxon>Zoopagomycota</taxon>
        <taxon>Kickxellomycotina</taxon>
        <taxon>Harpellomycetes</taxon>
        <taxon>Harpellales</taxon>
        <taxon>Legeriomycetaceae</taxon>
        <taxon>Smittium</taxon>
    </lineage>
</organism>
<evidence type="ECO:0000313" key="2">
    <source>
        <dbReference type="Proteomes" id="UP000187283"/>
    </source>
</evidence>
<gene>
    <name evidence="1" type="ORF">AYI70_g10458</name>
</gene>
<dbReference type="EMBL" id="LSSN01005097">
    <property type="protein sequence ID" value="OMJ10222.1"/>
    <property type="molecule type" value="Genomic_DNA"/>
</dbReference>
<dbReference type="Proteomes" id="UP000187283">
    <property type="component" value="Unassembled WGS sequence"/>
</dbReference>
<name>A0A1R1X6I8_9FUNG</name>
<reference evidence="1 2" key="1">
    <citation type="submission" date="2017-01" db="EMBL/GenBank/DDBJ databases">
        <authorList>
            <person name="Mah S.A."/>
            <person name="Swanson W.J."/>
            <person name="Moy G.W."/>
            <person name="Vacquier V.D."/>
        </authorList>
    </citation>
    <scope>NUCLEOTIDE SEQUENCE [LARGE SCALE GENOMIC DNA]</scope>
    <source>
        <strain evidence="1 2">GSMNP</strain>
    </source>
</reference>